<evidence type="ECO:0000313" key="2">
    <source>
        <dbReference type="Proteomes" id="UP000299102"/>
    </source>
</evidence>
<evidence type="ECO:0000313" key="1">
    <source>
        <dbReference type="EMBL" id="GBP83239.1"/>
    </source>
</evidence>
<name>A0A4C1Z8K1_EUMVA</name>
<dbReference type="Proteomes" id="UP000299102">
    <property type="component" value="Unassembled WGS sequence"/>
</dbReference>
<proteinExistence type="predicted"/>
<accession>A0A4C1Z8K1</accession>
<gene>
    <name evidence="1" type="ORF">EVAR_52039_1</name>
</gene>
<keyword evidence="2" id="KW-1185">Reference proteome</keyword>
<protein>
    <submittedName>
        <fullName evidence="1">Uncharacterized protein</fullName>
    </submittedName>
</protein>
<dbReference type="AlphaFoldDB" id="A0A4C1Z8K1"/>
<dbReference type="EMBL" id="BGZK01001611">
    <property type="protein sequence ID" value="GBP83239.1"/>
    <property type="molecule type" value="Genomic_DNA"/>
</dbReference>
<organism evidence="1 2">
    <name type="scientific">Eumeta variegata</name>
    <name type="common">Bagworm moth</name>
    <name type="synonym">Eumeta japonica</name>
    <dbReference type="NCBI Taxonomy" id="151549"/>
    <lineage>
        <taxon>Eukaryota</taxon>
        <taxon>Metazoa</taxon>
        <taxon>Ecdysozoa</taxon>
        <taxon>Arthropoda</taxon>
        <taxon>Hexapoda</taxon>
        <taxon>Insecta</taxon>
        <taxon>Pterygota</taxon>
        <taxon>Neoptera</taxon>
        <taxon>Endopterygota</taxon>
        <taxon>Lepidoptera</taxon>
        <taxon>Glossata</taxon>
        <taxon>Ditrysia</taxon>
        <taxon>Tineoidea</taxon>
        <taxon>Psychidae</taxon>
        <taxon>Oiketicinae</taxon>
        <taxon>Eumeta</taxon>
    </lineage>
</organism>
<comment type="caution">
    <text evidence="1">The sequence shown here is derived from an EMBL/GenBank/DDBJ whole genome shotgun (WGS) entry which is preliminary data.</text>
</comment>
<sequence>MYSRAAVAAGRAARSPLALGGRPLPLPPAAARRGRGHLESLTTVASLRLHKSVDASGRMRYACDRRCCCRRVSRVLYRGILDDLC</sequence>
<reference evidence="1 2" key="1">
    <citation type="journal article" date="2019" name="Commun. Biol.">
        <title>The bagworm genome reveals a unique fibroin gene that provides high tensile strength.</title>
        <authorList>
            <person name="Kono N."/>
            <person name="Nakamura H."/>
            <person name="Ohtoshi R."/>
            <person name="Tomita M."/>
            <person name="Numata K."/>
            <person name="Arakawa K."/>
        </authorList>
    </citation>
    <scope>NUCLEOTIDE SEQUENCE [LARGE SCALE GENOMIC DNA]</scope>
</reference>